<keyword evidence="2 4" id="KW-0489">Methyltransferase</keyword>
<dbReference type="FunCoup" id="A0A1Y1Y2T5">
    <property type="interactions" value="255"/>
</dbReference>
<dbReference type="EMBL" id="MCFE01000282">
    <property type="protein sequence ID" value="ORX92332.1"/>
    <property type="molecule type" value="Genomic_DNA"/>
</dbReference>
<name>A0A1Y1Y2T5_9FUNG</name>
<evidence type="ECO:0000256" key="1">
    <source>
        <dbReference type="ARBA" id="ARBA00009725"/>
    </source>
</evidence>
<dbReference type="EC" id="2.1.1.-" evidence="4"/>
<feature type="domain" description="Methyltransferase type 12" evidence="5">
    <location>
        <begin position="75"/>
        <end position="175"/>
    </location>
</feature>
<reference evidence="6 7" key="1">
    <citation type="submission" date="2016-07" db="EMBL/GenBank/DDBJ databases">
        <title>Pervasive Adenine N6-methylation of Active Genes in Fungi.</title>
        <authorList>
            <consortium name="DOE Joint Genome Institute"/>
            <person name="Mondo S.J."/>
            <person name="Dannebaum R.O."/>
            <person name="Kuo R.C."/>
            <person name="Labutti K."/>
            <person name="Haridas S."/>
            <person name="Kuo A."/>
            <person name="Salamov A."/>
            <person name="Ahrendt S.R."/>
            <person name="Lipzen A."/>
            <person name="Sullivan W."/>
            <person name="Andreopoulos W.B."/>
            <person name="Clum A."/>
            <person name="Lindquist E."/>
            <person name="Daum C."/>
            <person name="Ramamoorthy G.K."/>
            <person name="Gryganskyi A."/>
            <person name="Culley D."/>
            <person name="Magnuson J.K."/>
            <person name="James T.Y."/>
            <person name="O'Malley M.A."/>
            <person name="Stajich J.E."/>
            <person name="Spatafora J.W."/>
            <person name="Visel A."/>
            <person name="Grigoriev I.V."/>
        </authorList>
    </citation>
    <scope>NUCLEOTIDE SEQUENCE [LARGE SCALE GENOMIC DNA]</scope>
    <source>
        <strain evidence="6 7">CBS 931.73</strain>
    </source>
</reference>
<accession>A0A1Y1Y2T5</accession>
<proteinExistence type="inferred from homology"/>
<comment type="function">
    <text evidence="4">S-adenosyl-L-methionine-dependent methyltransferase.</text>
</comment>
<dbReference type="CDD" id="cd02440">
    <property type="entry name" value="AdoMet_MTases"/>
    <property type="match status" value="1"/>
</dbReference>
<keyword evidence="7" id="KW-1185">Reference proteome</keyword>
<dbReference type="Proteomes" id="UP000193498">
    <property type="component" value="Unassembled WGS sequence"/>
</dbReference>
<sequence length="261" mass="30734">MNPEKEAKAKEILAKDSTIVPEFWANKYTNEAAKNWDLFYKRNTTNFFKDRHWIDREFEELRYDPEQPPERKVCLEVGCGVGNFIYPVLNSNPNLFMHACDFSQRAVEFVKQNPQYSEGRCNAFVCDLTKDKLQDNISPNTVDFISAIFVLSAIPPEKMAFAVRNLFEVMKPNGQVLFRDYGLYDQAQLRFKPGSKLRDNFYVRQDGTMAYYFSREFLVELFTNEGFELMNVDYINKETVNRKRDMVFDRIFIQASFRKPA</sequence>
<keyword evidence="3 4" id="KW-0808">Transferase</keyword>
<evidence type="ECO:0000313" key="7">
    <source>
        <dbReference type="Proteomes" id="UP000193498"/>
    </source>
</evidence>
<dbReference type="STRING" id="1314790.A0A1Y1Y2T5"/>
<evidence type="ECO:0000256" key="3">
    <source>
        <dbReference type="ARBA" id="ARBA00022679"/>
    </source>
</evidence>
<dbReference type="PANTHER" id="PTHR22809:SF5">
    <property type="entry name" value="TRNA N(3)-METHYLCYTIDINE METHYLTRANSFERASE METTL6"/>
    <property type="match status" value="1"/>
</dbReference>
<comment type="caution">
    <text evidence="6">The sequence shown here is derived from an EMBL/GenBank/DDBJ whole genome shotgun (WGS) entry which is preliminary data.</text>
</comment>
<dbReference type="AlphaFoldDB" id="A0A1Y1Y2T5"/>
<evidence type="ECO:0000313" key="6">
    <source>
        <dbReference type="EMBL" id="ORX92332.1"/>
    </source>
</evidence>
<dbReference type="GO" id="GO:0032259">
    <property type="term" value="P:methylation"/>
    <property type="evidence" value="ECO:0007669"/>
    <property type="project" value="UniProtKB-KW"/>
</dbReference>
<dbReference type="Gene3D" id="3.40.50.150">
    <property type="entry name" value="Vaccinia Virus protein VP39"/>
    <property type="match status" value="1"/>
</dbReference>
<comment type="similarity">
    <text evidence="1 4">Belongs to the methyltransferase superfamily. METL family.</text>
</comment>
<protein>
    <recommendedName>
        <fullName evidence="4">tRNA N(3)-methylcytidine methyltransferase</fullName>
        <ecNumber evidence="4">2.1.1.-</ecNumber>
    </recommendedName>
</protein>
<gene>
    <name evidence="6" type="ORF">K493DRAFT_225958</name>
</gene>
<dbReference type="InterPro" id="IPR013217">
    <property type="entry name" value="Methyltransf_12"/>
</dbReference>
<dbReference type="InterPro" id="IPR029063">
    <property type="entry name" value="SAM-dependent_MTases_sf"/>
</dbReference>
<dbReference type="GO" id="GO:0008173">
    <property type="term" value="F:RNA methyltransferase activity"/>
    <property type="evidence" value="ECO:0007669"/>
    <property type="project" value="UniProtKB-ARBA"/>
</dbReference>
<evidence type="ECO:0000256" key="2">
    <source>
        <dbReference type="ARBA" id="ARBA00022603"/>
    </source>
</evidence>
<dbReference type="PANTHER" id="PTHR22809">
    <property type="entry name" value="METHYLTRANSFERASE-RELATED"/>
    <property type="match status" value="1"/>
</dbReference>
<dbReference type="Pfam" id="PF08242">
    <property type="entry name" value="Methyltransf_12"/>
    <property type="match status" value="1"/>
</dbReference>
<dbReference type="InParanoid" id="A0A1Y1Y2T5"/>
<evidence type="ECO:0000259" key="5">
    <source>
        <dbReference type="Pfam" id="PF08242"/>
    </source>
</evidence>
<dbReference type="GO" id="GO:0008757">
    <property type="term" value="F:S-adenosylmethionine-dependent methyltransferase activity"/>
    <property type="evidence" value="ECO:0007669"/>
    <property type="project" value="UniProtKB-ARBA"/>
</dbReference>
<organism evidence="6 7">
    <name type="scientific">Basidiobolus meristosporus CBS 931.73</name>
    <dbReference type="NCBI Taxonomy" id="1314790"/>
    <lineage>
        <taxon>Eukaryota</taxon>
        <taxon>Fungi</taxon>
        <taxon>Fungi incertae sedis</taxon>
        <taxon>Zoopagomycota</taxon>
        <taxon>Entomophthoromycotina</taxon>
        <taxon>Basidiobolomycetes</taxon>
        <taxon>Basidiobolales</taxon>
        <taxon>Basidiobolaceae</taxon>
        <taxon>Basidiobolus</taxon>
    </lineage>
</organism>
<evidence type="ECO:0000256" key="4">
    <source>
        <dbReference type="PIRNR" id="PIRNR037755"/>
    </source>
</evidence>
<dbReference type="InterPro" id="IPR026113">
    <property type="entry name" value="METTL2/6/8-like"/>
</dbReference>
<dbReference type="OrthoDB" id="417697at2759"/>
<dbReference type="PIRSF" id="PIRSF037755">
    <property type="entry name" value="Mettl2_prd"/>
    <property type="match status" value="1"/>
</dbReference>
<dbReference type="SUPFAM" id="SSF53335">
    <property type="entry name" value="S-adenosyl-L-methionine-dependent methyltransferases"/>
    <property type="match status" value="1"/>
</dbReference>